<dbReference type="InterPro" id="IPR036910">
    <property type="entry name" value="HMG_box_dom_sf"/>
</dbReference>
<proteinExistence type="predicted"/>
<feature type="DNA-binding region" description="HMG box" evidence="1">
    <location>
        <begin position="41"/>
        <end position="94"/>
    </location>
</feature>
<feature type="domain" description="HMG box" evidence="2">
    <location>
        <begin position="41"/>
        <end position="94"/>
    </location>
</feature>
<dbReference type="SUPFAM" id="SSF47095">
    <property type="entry name" value="HMG-box"/>
    <property type="match status" value="1"/>
</dbReference>
<dbReference type="EMBL" id="BQMJ01000054">
    <property type="protein sequence ID" value="GJQ14354.1"/>
    <property type="molecule type" value="Genomic_DNA"/>
</dbReference>
<sequence>MQLVRGMGLRSLAVTYYQLGNKRYFSRRVSRRRHDDEDDFEPRKLSAFNLYMQKMLPVMKQQHPELSHREVFKMCAQSWKTAHENPKNTRTSSH</sequence>
<keyword evidence="1" id="KW-0238">DNA-binding</keyword>
<evidence type="ECO:0000259" key="2">
    <source>
        <dbReference type="PROSITE" id="PS50118"/>
    </source>
</evidence>
<comment type="caution">
    <text evidence="3">The sequence shown here is derived from an EMBL/GenBank/DDBJ whole genome shotgun (WGS) entry which is preliminary data.</text>
</comment>
<dbReference type="InterPro" id="IPR009071">
    <property type="entry name" value="HMG_box_dom"/>
</dbReference>
<evidence type="ECO:0000313" key="3">
    <source>
        <dbReference type="EMBL" id="GJQ14354.1"/>
    </source>
</evidence>
<reference evidence="3" key="2">
    <citation type="submission" date="2022-01" db="EMBL/GenBank/DDBJ databases">
        <authorList>
            <person name="Hirooka S."/>
            <person name="Miyagishima S.Y."/>
        </authorList>
    </citation>
    <scope>NUCLEOTIDE SEQUENCE</scope>
    <source>
        <strain evidence="3">NBRC 102759</strain>
    </source>
</reference>
<protein>
    <recommendedName>
        <fullName evidence="2">HMG box domain-containing protein</fullName>
    </recommendedName>
</protein>
<evidence type="ECO:0000256" key="1">
    <source>
        <dbReference type="PROSITE-ProRule" id="PRU00267"/>
    </source>
</evidence>
<keyword evidence="4" id="KW-1185">Reference proteome</keyword>
<dbReference type="Gene3D" id="1.10.30.10">
    <property type="entry name" value="High mobility group box domain"/>
    <property type="match status" value="1"/>
</dbReference>
<dbReference type="OrthoDB" id="667577at2759"/>
<dbReference type="PROSITE" id="PS50118">
    <property type="entry name" value="HMG_BOX_2"/>
    <property type="match status" value="1"/>
</dbReference>
<dbReference type="AlphaFoldDB" id="A0A9C7Q141"/>
<reference evidence="3" key="1">
    <citation type="journal article" date="2022" name="Proc. Natl. Acad. Sci. U.S.A.">
        <title>Life cycle and functional genomics of the unicellular red alga Galdieria for elucidating algal and plant evolution and industrial use.</title>
        <authorList>
            <person name="Hirooka S."/>
            <person name="Itabashi T."/>
            <person name="Ichinose T.M."/>
            <person name="Onuma R."/>
            <person name="Fujiwara T."/>
            <person name="Yamashita S."/>
            <person name="Jong L.W."/>
            <person name="Tomita R."/>
            <person name="Iwane A.H."/>
            <person name="Miyagishima S.Y."/>
        </authorList>
    </citation>
    <scope>NUCLEOTIDE SEQUENCE</scope>
    <source>
        <strain evidence="3">NBRC 102759</strain>
    </source>
</reference>
<keyword evidence="1" id="KW-0539">Nucleus</keyword>
<accession>A0A9C7Q141</accession>
<name>A0A9C7Q141_9RHOD</name>
<dbReference type="CDD" id="cd00084">
    <property type="entry name" value="HMG-box_SF"/>
    <property type="match status" value="1"/>
</dbReference>
<dbReference type="GO" id="GO:0003677">
    <property type="term" value="F:DNA binding"/>
    <property type="evidence" value="ECO:0007669"/>
    <property type="project" value="UniProtKB-UniRule"/>
</dbReference>
<dbReference type="GO" id="GO:0005634">
    <property type="term" value="C:nucleus"/>
    <property type="evidence" value="ECO:0007669"/>
    <property type="project" value="UniProtKB-UniRule"/>
</dbReference>
<gene>
    <name evidence="3" type="ORF">GpartN1_g6145.t1</name>
</gene>
<dbReference type="Proteomes" id="UP001061958">
    <property type="component" value="Unassembled WGS sequence"/>
</dbReference>
<organism evidence="3 4">
    <name type="scientific">Galdieria partita</name>
    <dbReference type="NCBI Taxonomy" id="83374"/>
    <lineage>
        <taxon>Eukaryota</taxon>
        <taxon>Rhodophyta</taxon>
        <taxon>Bangiophyceae</taxon>
        <taxon>Galdieriales</taxon>
        <taxon>Galdieriaceae</taxon>
        <taxon>Galdieria</taxon>
    </lineage>
</organism>
<evidence type="ECO:0000313" key="4">
    <source>
        <dbReference type="Proteomes" id="UP001061958"/>
    </source>
</evidence>
<dbReference type="Pfam" id="PF00505">
    <property type="entry name" value="HMG_box"/>
    <property type="match status" value="1"/>
</dbReference>